<evidence type="ECO:0000256" key="1">
    <source>
        <dbReference type="SAM" id="MobiDB-lite"/>
    </source>
</evidence>
<sequence>MFCTPRETLAFIDNLEIMGRRRAPAWSVVSIKSCQLGLALCTTFPLSGSTTDVAPSWSSKEKKVRALFDLSAASLQTFYEDSDGDLDTDEELTDILASHKGAGAQPVRPTIRADSAGPRAPLEAEGWQRIDAERVSVSTDSYLTGSEPVAYPLPTDTDPRLDVAFEAPTSPVEATDPAFTAGEPNAVPEDNSAEFFESLHEFFNHPVVVTVGAIVTELYVAIAASLTTYFRTLYSMDESNASPAARANQRAVARQRMREAVTQARAQAKEFVRKAKEQGKSSWSLGPFIIGVSSDESRRKEKQGRSGKAGRISDKMRVRLADDWRCSCGGGYARRISRLPHAPDAPDAPDPSDPSDTP</sequence>
<keyword evidence="3" id="KW-1185">Reference proteome</keyword>
<proteinExistence type="predicted"/>
<feature type="region of interest" description="Disordered" evidence="1">
    <location>
        <begin position="101"/>
        <end position="120"/>
    </location>
</feature>
<accession>A0A4P9VZZ4</accession>
<feature type="region of interest" description="Disordered" evidence="1">
    <location>
        <begin position="335"/>
        <end position="358"/>
    </location>
</feature>
<dbReference type="Proteomes" id="UP000269721">
    <property type="component" value="Unassembled WGS sequence"/>
</dbReference>
<evidence type="ECO:0000313" key="3">
    <source>
        <dbReference type="Proteomes" id="UP000269721"/>
    </source>
</evidence>
<feature type="compositionally biased region" description="Pro residues" evidence="1">
    <location>
        <begin position="346"/>
        <end position="358"/>
    </location>
</feature>
<name>A0A4P9VZZ4_9FUNG</name>
<organism evidence="2 3">
    <name type="scientific">Blyttiomyces helicus</name>
    <dbReference type="NCBI Taxonomy" id="388810"/>
    <lineage>
        <taxon>Eukaryota</taxon>
        <taxon>Fungi</taxon>
        <taxon>Fungi incertae sedis</taxon>
        <taxon>Chytridiomycota</taxon>
        <taxon>Chytridiomycota incertae sedis</taxon>
        <taxon>Chytridiomycetes</taxon>
        <taxon>Chytridiomycetes incertae sedis</taxon>
        <taxon>Blyttiomyces</taxon>
    </lineage>
</organism>
<feature type="region of interest" description="Disordered" evidence="1">
    <location>
        <begin position="294"/>
        <end position="314"/>
    </location>
</feature>
<dbReference type="EMBL" id="ML000164">
    <property type="protein sequence ID" value="RKO84383.1"/>
    <property type="molecule type" value="Genomic_DNA"/>
</dbReference>
<dbReference type="AlphaFoldDB" id="A0A4P9VZZ4"/>
<gene>
    <name evidence="2" type="ORF">BDK51DRAFT_38236</name>
</gene>
<reference evidence="3" key="1">
    <citation type="journal article" date="2018" name="Nat. Microbiol.">
        <title>Leveraging single-cell genomics to expand the fungal tree of life.</title>
        <authorList>
            <person name="Ahrendt S.R."/>
            <person name="Quandt C.A."/>
            <person name="Ciobanu D."/>
            <person name="Clum A."/>
            <person name="Salamov A."/>
            <person name="Andreopoulos B."/>
            <person name="Cheng J.F."/>
            <person name="Woyke T."/>
            <person name="Pelin A."/>
            <person name="Henrissat B."/>
            <person name="Reynolds N.K."/>
            <person name="Benny G.L."/>
            <person name="Smith M.E."/>
            <person name="James T.Y."/>
            <person name="Grigoriev I.V."/>
        </authorList>
    </citation>
    <scope>NUCLEOTIDE SEQUENCE [LARGE SCALE GENOMIC DNA]</scope>
</reference>
<protein>
    <submittedName>
        <fullName evidence="2">Uncharacterized protein</fullName>
    </submittedName>
</protein>
<evidence type="ECO:0000313" key="2">
    <source>
        <dbReference type="EMBL" id="RKO84383.1"/>
    </source>
</evidence>